<protein>
    <submittedName>
        <fullName evidence="1">6556_t:CDS:1</fullName>
    </submittedName>
</protein>
<dbReference type="Proteomes" id="UP000789375">
    <property type="component" value="Unassembled WGS sequence"/>
</dbReference>
<proteinExistence type="predicted"/>
<sequence length="97" mass="10673">MGKSNLAKERLKSGTFGVVMDVTSVSTLREDAIVGKAAYKAVYGGSEISLKSLKDREKKSSPTLHSLVWSSSNQLPKYWMIFLSDSSEGLYFICLFG</sequence>
<gene>
    <name evidence="1" type="ORF">FMOSSE_LOCUS10095</name>
</gene>
<dbReference type="EMBL" id="CAJVPP010003196">
    <property type="protein sequence ID" value="CAG8623168.1"/>
    <property type="molecule type" value="Genomic_DNA"/>
</dbReference>
<organism evidence="1 2">
    <name type="scientific">Funneliformis mosseae</name>
    <name type="common">Endomycorrhizal fungus</name>
    <name type="synonym">Glomus mosseae</name>
    <dbReference type="NCBI Taxonomy" id="27381"/>
    <lineage>
        <taxon>Eukaryota</taxon>
        <taxon>Fungi</taxon>
        <taxon>Fungi incertae sedis</taxon>
        <taxon>Mucoromycota</taxon>
        <taxon>Glomeromycotina</taxon>
        <taxon>Glomeromycetes</taxon>
        <taxon>Glomerales</taxon>
        <taxon>Glomeraceae</taxon>
        <taxon>Funneliformis</taxon>
    </lineage>
</organism>
<evidence type="ECO:0000313" key="2">
    <source>
        <dbReference type="Proteomes" id="UP000789375"/>
    </source>
</evidence>
<accession>A0A9N9GSJ6</accession>
<reference evidence="1" key="1">
    <citation type="submission" date="2021-06" db="EMBL/GenBank/DDBJ databases">
        <authorList>
            <person name="Kallberg Y."/>
            <person name="Tangrot J."/>
            <person name="Rosling A."/>
        </authorList>
    </citation>
    <scope>NUCLEOTIDE SEQUENCE</scope>
    <source>
        <strain evidence="1">87-6 pot B 2015</strain>
    </source>
</reference>
<evidence type="ECO:0000313" key="1">
    <source>
        <dbReference type="EMBL" id="CAG8623168.1"/>
    </source>
</evidence>
<name>A0A9N9GSJ6_FUNMO</name>
<comment type="caution">
    <text evidence="1">The sequence shown here is derived from an EMBL/GenBank/DDBJ whole genome shotgun (WGS) entry which is preliminary data.</text>
</comment>
<keyword evidence="2" id="KW-1185">Reference proteome</keyword>
<dbReference type="AlphaFoldDB" id="A0A9N9GSJ6"/>